<evidence type="ECO:0000313" key="1">
    <source>
        <dbReference type="EMBL" id="GGL87844.1"/>
    </source>
</evidence>
<gene>
    <name evidence="1" type="ORF">GCM10010840_27320</name>
</gene>
<accession>A0ABQ2GDP2</accession>
<name>A0ABQ2GDP2_9DEIO</name>
<protein>
    <submittedName>
        <fullName evidence="1">Uncharacterized protein</fullName>
    </submittedName>
</protein>
<dbReference type="Proteomes" id="UP000639973">
    <property type="component" value="Unassembled WGS sequence"/>
</dbReference>
<evidence type="ECO:0000313" key="2">
    <source>
        <dbReference type="Proteomes" id="UP000639973"/>
    </source>
</evidence>
<organism evidence="1 2">
    <name type="scientific">Deinococcus aerolatus</name>
    <dbReference type="NCBI Taxonomy" id="522487"/>
    <lineage>
        <taxon>Bacteria</taxon>
        <taxon>Thermotogati</taxon>
        <taxon>Deinococcota</taxon>
        <taxon>Deinococci</taxon>
        <taxon>Deinococcales</taxon>
        <taxon>Deinococcaceae</taxon>
        <taxon>Deinococcus</taxon>
    </lineage>
</organism>
<proteinExistence type="predicted"/>
<reference evidence="2" key="1">
    <citation type="journal article" date="2019" name="Int. J. Syst. Evol. Microbiol.">
        <title>The Global Catalogue of Microorganisms (GCM) 10K type strain sequencing project: providing services to taxonomists for standard genome sequencing and annotation.</title>
        <authorList>
            <consortium name="The Broad Institute Genomics Platform"/>
            <consortium name="The Broad Institute Genome Sequencing Center for Infectious Disease"/>
            <person name="Wu L."/>
            <person name="Ma J."/>
        </authorList>
    </citation>
    <scope>NUCLEOTIDE SEQUENCE [LARGE SCALE GENOMIC DNA]</scope>
    <source>
        <strain evidence="2">JCM 15442</strain>
    </source>
</reference>
<comment type="caution">
    <text evidence="1">The sequence shown here is derived from an EMBL/GenBank/DDBJ whole genome shotgun (WGS) entry which is preliminary data.</text>
</comment>
<dbReference type="EMBL" id="BMOL01000013">
    <property type="protein sequence ID" value="GGL87844.1"/>
    <property type="molecule type" value="Genomic_DNA"/>
</dbReference>
<sequence>MLRPTAIPEIPAATACIARTAFPKGTSFLRLRDELGILFTEQDFAQFIPNAADCGYPVAVGANHRRLDLILPMMGKRGCRRLARAQRLRWGVGLPISLTGACWSSRGAPAASPVPVDFTLRAGVYLTGTSSQLLHKCRQSAISLLHPQEVRL</sequence>
<keyword evidence="2" id="KW-1185">Reference proteome</keyword>